<accession>A0A6B0U963</accession>
<keyword evidence="1" id="KW-1133">Transmembrane helix</keyword>
<evidence type="ECO:0000313" key="2">
    <source>
        <dbReference type="EMBL" id="MXU85687.1"/>
    </source>
</evidence>
<keyword evidence="1" id="KW-0812">Transmembrane</keyword>
<keyword evidence="1" id="KW-0472">Membrane</keyword>
<dbReference type="EMBL" id="GIFC01003604">
    <property type="protein sequence ID" value="MXU85687.1"/>
    <property type="molecule type" value="Transcribed_RNA"/>
</dbReference>
<evidence type="ECO:0000256" key="1">
    <source>
        <dbReference type="SAM" id="Phobius"/>
    </source>
</evidence>
<sequence length="87" mass="9857">MLHKKLISTVTSFYFHSFIFWLPGTVHLVQLQVDGSINFVCFLLFLSAVTAIPLWPPQKLHTQCNKKNECVKVGRETASSESLIHSP</sequence>
<feature type="transmembrane region" description="Helical" evidence="1">
    <location>
        <begin position="37"/>
        <end position="56"/>
    </location>
</feature>
<feature type="transmembrane region" description="Helical" evidence="1">
    <location>
        <begin position="12"/>
        <end position="31"/>
    </location>
</feature>
<organism evidence="2">
    <name type="scientific">Ixodes ricinus</name>
    <name type="common">Common tick</name>
    <name type="synonym">Acarus ricinus</name>
    <dbReference type="NCBI Taxonomy" id="34613"/>
    <lineage>
        <taxon>Eukaryota</taxon>
        <taxon>Metazoa</taxon>
        <taxon>Ecdysozoa</taxon>
        <taxon>Arthropoda</taxon>
        <taxon>Chelicerata</taxon>
        <taxon>Arachnida</taxon>
        <taxon>Acari</taxon>
        <taxon>Parasitiformes</taxon>
        <taxon>Ixodida</taxon>
        <taxon>Ixodoidea</taxon>
        <taxon>Ixodidae</taxon>
        <taxon>Ixodinae</taxon>
        <taxon>Ixodes</taxon>
    </lineage>
</organism>
<dbReference type="AlphaFoldDB" id="A0A6B0U963"/>
<proteinExistence type="predicted"/>
<protein>
    <submittedName>
        <fullName evidence="2">Uncharacterized protein</fullName>
    </submittedName>
</protein>
<reference evidence="2" key="1">
    <citation type="submission" date="2019-12" db="EMBL/GenBank/DDBJ databases">
        <title>An insight into the sialome of adult female Ixodes ricinus ticks feeding for 6 days.</title>
        <authorList>
            <person name="Perner J."/>
            <person name="Ribeiro J.M.C."/>
        </authorList>
    </citation>
    <scope>NUCLEOTIDE SEQUENCE</scope>
    <source>
        <strain evidence="2">Semi-engorged</strain>
        <tissue evidence="2">Salivary glands</tissue>
    </source>
</reference>
<name>A0A6B0U963_IXORI</name>